<sequence>MSLPKTIITSPSAAKSYYIPRTRDFFLNLLKKAITLSHLIQLQAQLIHHNRLQNDISITTKLTHKFFDFNATGHATALFFSVKKPDLFLFNVLIKGFSTNNKPLSAISLFTHLRKSTRLKPDDYSYAFVISAAASLEDARIGGILHGKAVIDGFGFDLFVGSALVDLYFKIWRENLAIKVFDRLAQRDTVLFNTMISGFVKNSYFEDSVRVFGDMVLGNGPKFDLTTVIAVLPAVAELQELKFGTQIQCVAIKCGFHSHVSLLTGLISLFSKCGDVETARLLFREIGKKDLISCNAMISGFTCNGKTEDSVRLFKELLGSGERISSSTIVGLIPVYSPFGHSYLNYCIHGFCVKLGIVSHSSVSTALTTVYCRLNEMELARQLFDESAEKTLASWNAMISGYTQNGLTETAISLFQTMQKNNVNPNPITVTSILSACAQLGTLSIGKWVHSLIKSRSFESNVYVSTALIDMYAKCGSIVEARELFNLMPERNEVTWNAMISGYGLHGHGQEALKLFYEMLSSSVKPTGVTFLSALYACSHAGLVKEGDEIFHAMVHDFGFEPLAEHYACMVDILGRAGQLEKALKFMKAMPVEPGPPVWGALLGACMIHKDTNLARIASDKLFELDPENMGYYVLMSNLYSVERKYPQAASLRQVAKKKRLAKIPGCTLIEIGQVPNVFTSGDQSHPLSTAIYLELDKLTGKMKEAGFQTETATVLHDLEEEEKELTMKVHSEKLAIAYGLISTEPGTEIRIIKNLRVCLDCHTWTKFLSKITKRVIVVRDANRFHHFKDGVCSCGDYW</sequence>
<dbReference type="GO" id="GO:0003723">
    <property type="term" value="F:RNA binding"/>
    <property type="evidence" value="ECO:0007669"/>
    <property type="project" value="InterPro"/>
</dbReference>
<dbReference type="FunFam" id="1.25.40.10:FF:000463">
    <property type="entry name" value="Pentatricopeptide repeat-containing protein"/>
    <property type="match status" value="1"/>
</dbReference>
<comment type="caution">
    <text evidence="5">The sequence shown here is derived from an EMBL/GenBank/DDBJ whole genome shotgun (WGS) entry which is preliminary data.</text>
</comment>
<evidence type="ECO:0000313" key="6">
    <source>
        <dbReference type="Proteomes" id="UP001314170"/>
    </source>
</evidence>
<feature type="repeat" description="PPR" evidence="3">
    <location>
        <begin position="461"/>
        <end position="491"/>
    </location>
</feature>
<dbReference type="Pfam" id="PF01535">
    <property type="entry name" value="PPR"/>
    <property type="match status" value="6"/>
</dbReference>
<evidence type="ECO:0000256" key="2">
    <source>
        <dbReference type="ARBA" id="ARBA00022737"/>
    </source>
</evidence>
<feature type="repeat" description="PPR" evidence="3">
    <location>
        <begin position="290"/>
        <end position="324"/>
    </location>
</feature>
<comment type="similarity">
    <text evidence="1">Belongs to the PPR family. PCMP-H subfamily.</text>
</comment>
<dbReference type="InterPro" id="IPR002885">
    <property type="entry name" value="PPR_rpt"/>
</dbReference>
<evidence type="ECO:0000256" key="1">
    <source>
        <dbReference type="ARBA" id="ARBA00006643"/>
    </source>
</evidence>
<proteinExistence type="inferred from homology"/>
<dbReference type="NCBIfam" id="TIGR00756">
    <property type="entry name" value="PPR"/>
    <property type="match status" value="5"/>
</dbReference>
<reference evidence="5 6" key="1">
    <citation type="submission" date="2024-01" db="EMBL/GenBank/DDBJ databases">
        <authorList>
            <person name="Waweru B."/>
        </authorList>
    </citation>
    <scope>NUCLEOTIDE SEQUENCE [LARGE SCALE GENOMIC DNA]</scope>
</reference>
<dbReference type="Proteomes" id="UP001314170">
    <property type="component" value="Unassembled WGS sequence"/>
</dbReference>
<gene>
    <name evidence="5" type="ORF">DCAF_LOCUS13204</name>
</gene>
<organism evidence="5 6">
    <name type="scientific">Dovyalis caffra</name>
    <dbReference type="NCBI Taxonomy" id="77055"/>
    <lineage>
        <taxon>Eukaryota</taxon>
        <taxon>Viridiplantae</taxon>
        <taxon>Streptophyta</taxon>
        <taxon>Embryophyta</taxon>
        <taxon>Tracheophyta</taxon>
        <taxon>Spermatophyta</taxon>
        <taxon>Magnoliopsida</taxon>
        <taxon>eudicotyledons</taxon>
        <taxon>Gunneridae</taxon>
        <taxon>Pentapetalae</taxon>
        <taxon>rosids</taxon>
        <taxon>fabids</taxon>
        <taxon>Malpighiales</taxon>
        <taxon>Salicaceae</taxon>
        <taxon>Flacourtieae</taxon>
        <taxon>Dovyalis</taxon>
    </lineage>
</organism>
<dbReference type="PANTHER" id="PTHR47926">
    <property type="entry name" value="PENTATRICOPEPTIDE REPEAT-CONTAINING PROTEIN"/>
    <property type="match status" value="1"/>
</dbReference>
<feature type="repeat" description="PPR" evidence="3">
    <location>
        <begin position="492"/>
        <end position="526"/>
    </location>
</feature>
<dbReference type="GO" id="GO:0008270">
    <property type="term" value="F:zinc ion binding"/>
    <property type="evidence" value="ECO:0007669"/>
    <property type="project" value="InterPro"/>
</dbReference>
<dbReference type="Gene3D" id="1.25.40.10">
    <property type="entry name" value="Tetratricopeptide repeat domain"/>
    <property type="match status" value="6"/>
</dbReference>
<dbReference type="GO" id="GO:0009451">
    <property type="term" value="P:RNA modification"/>
    <property type="evidence" value="ECO:0007669"/>
    <property type="project" value="InterPro"/>
</dbReference>
<evidence type="ECO:0000259" key="4">
    <source>
        <dbReference type="Pfam" id="PF14432"/>
    </source>
</evidence>
<name>A0AAV1RN56_9ROSI</name>
<dbReference type="FunFam" id="1.25.40.10:FF:000364">
    <property type="entry name" value="Pentatricopeptide repeat (PPR-like) superfamily protein"/>
    <property type="match status" value="1"/>
</dbReference>
<keyword evidence="6" id="KW-1185">Reference proteome</keyword>
<dbReference type="PANTHER" id="PTHR47926:SF452">
    <property type="entry name" value="PENTATRICOPEPTIDE REPEAT-CONTAINING PROTEIN"/>
    <property type="match status" value="1"/>
</dbReference>
<protein>
    <recommendedName>
        <fullName evidence="4">DYW domain-containing protein</fullName>
    </recommendedName>
</protein>
<feature type="repeat" description="PPR" evidence="3">
    <location>
        <begin position="391"/>
        <end position="425"/>
    </location>
</feature>
<dbReference type="Pfam" id="PF20431">
    <property type="entry name" value="E_motif"/>
    <property type="match status" value="1"/>
</dbReference>
<dbReference type="GO" id="GO:0016071">
    <property type="term" value="P:mRNA metabolic process"/>
    <property type="evidence" value="ECO:0007669"/>
    <property type="project" value="UniProtKB-ARBA"/>
</dbReference>
<keyword evidence="2" id="KW-0677">Repeat</keyword>
<dbReference type="FunFam" id="1.25.40.10:FF:001104">
    <property type="entry name" value="Uncharacterized protein"/>
    <property type="match status" value="1"/>
</dbReference>
<dbReference type="InterPro" id="IPR046848">
    <property type="entry name" value="E_motif"/>
</dbReference>
<evidence type="ECO:0000313" key="5">
    <source>
        <dbReference type="EMBL" id="CAK7338161.1"/>
    </source>
</evidence>
<dbReference type="GO" id="GO:0010467">
    <property type="term" value="P:gene expression"/>
    <property type="evidence" value="ECO:0007669"/>
    <property type="project" value="UniProtKB-ARBA"/>
</dbReference>
<evidence type="ECO:0000256" key="3">
    <source>
        <dbReference type="PROSITE-ProRule" id="PRU00708"/>
    </source>
</evidence>
<dbReference type="EMBL" id="CAWUPB010001111">
    <property type="protein sequence ID" value="CAK7338161.1"/>
    <property type="molecule type" value="Genomic_DNA"/>
</dbReference>
<feature type="domain" description="DYW" evidence="4">
    <location>
        <begin position="707"/>
        <end position="799"/>
    </location>
</feature>
<dbReference type="Pfam" id="PF14432">
    <property type="entry name" value="DYW_deaminase"/>
    <property type="match status" value="1"/>
</dbReference>
<accession>A0AAV1RN56</accession>
<feature type="repeat" description="PPR" evidence="3">
    <location>
        <begin position="188"/>
        <end position="222"/>
    </location>
</feature>
<dbReference type="InterPro" id="IPR032867">
    <property type="entry name" value="DYW_dom"/>
</dbReference>
<dbReference type="InterPro" id="IPR011990">
    <property type="entry name" value="TPR-like_helical_dom_sf"/>
</dbReference>
<dbReference type="Pfam" id="PF13041">
    <property type="entry name" value="PPR_2"/>
    <property type="match status" value="2"/>
</dbReference>
<dbReference type="PROSITE" id="PS51375">
    <property type="entry name" value="PPR"/>
    <property type="match status" value="5"/>
</dbReference>
<dbReference type="AlphaFoldDB" id="A0AAV1RN56"/>
<dbReference type="InterPro" id="IPR046960">
    <property type="entry name" value="PPR_At4g14850-like_plant"/>
</dbReference>